<gene>
    <name evidence="1" type="ORF">BDY19DRAFT_990909</name>
</gene>
<reference evidence="1" key="1">
    <citation type="journal article" date="2021" name="Environ. Microbiol.">
        <title>Gene family expansions and transcriptome signatures uncover fungal adaptations to wood decay.</title>
        <authorList>
            <person name="Hage H."/>
            <person name="Miyauchi S."/>
            <person name="Viragh M."/>
            <person name="Drula E."/>
            <person name="Min B."/>
            <person name="Chaduli D."/>
            <person name="Navarro D."/>
            <person name="Favel A."/>
            <person name="Norest M."/>
            <person name="Lesage-Meessen L."/>
            <person name="Balint B."/>
            <person name="Merenyi Z."/>
            <person name="de Eugenio L."/>
            <person name="Morin E."/>
            <person name="Martinez A.T."/>
            <person name="Baldrian P."/>
            <person name="Stursova M."/>
            <person name="Martinez M.J."/>
            <person name="Novotny C."/>
            <person name="Magnuson J.K."/>
            <person name="Spatafora J.W."/>
            <person name="Maurice S."/>
            <person name="Pangilinan J."/>
            <person name="Andreopoulos W."/>
            <person name="LaButti K."/>
            <person name="Hundley H."/>
            <person name="Na H."/>
            <person name="Kuo A."/>
            <person name="Barry K."/>
            <person name="Lipzen A."/>
            <person name="Henrissat B."/>
            <person name="Riley R."/>
            <person name="Ahrendt S."/>
            <person name="Nagy L.G."/>
            <person name="Grigoriev I.V."/>
            <person name="Martin F."/>
            <person name="Rosso M.N."/>
        </authorList>
    </citation>
    <scope>NUCLEOTIDE SEQUENCE</scope>
    <source>
        <strain evidence="1">CBS 384.51</strain>
    </source>
</reference>
<protein>
    <submittedName>
        <fullName evidence="1">DUF1960-domain-containing protein</fullName>
    </submittedName>
</protein>
<dbReference type="Proteomes" id="UP001055072">
    <property type="component" value="Unassembled WGS sequence"/>
</dbReference>
<sequence length="132" mass="14356">MVKALTKVVYKPSTQSTDEFTVIVNSDEFKRWKDGELMSVRSLDTTIPLTEVVDSFQVFFSNQGSQGILGQASNQQLQNVFGSHKDIDVVEQILRKGIAQAADEIKSGNFGVTNASTGSISVDTRGKGLRGN</sequence>
<evidence type="ECO:0000313" key="2">
    <source>
        <dbReference type="Proteomes" id="UP001055072"/>
    </source>
</evidence>
<keyword evidence="2" id="KW-1185">Reference proteome</keyword>
<dbReference type="EMBL" id="MU274904">
    <property type="protein sequence ID" value="KAI0092176.1"/>
    <property type="molecule type" value="Genomic_DNA"/>
</dbReference>
<organism evidence="1 2">
    <name type="scientific">Irpex rosettiformis</name>
    <dbReference type="NCBI Taxonomy" id="378272"/>
    <lineage>
        <taxon>Eukaryota</taxon>
        <taxon>Fungi</taxon>
        <taxon>Dikarya</taxon>
        <taxon>Basidiomycota</taxon>
        <taxon>Agaricomycotina</taxon>
        <taxon>Agaricomycetes</taxon>
        <taxon>Polyporales</taxon>
        <taxon>Irpicaceae</taxon>
        <taxon>Irpex</taxon>
    </lineage>
</organism>
<accession>A0ACB8UD52</accession>
<evidence type="ECO:0000313" key="1">
    <source>
        <dbReference type="EMBL" id="KAI0092176.1"/>
    </source>
</evidence>
<name>A0ACB8UD52_9APHY</name>
<comment type="caution">
    <text evidence="1">The sequence shown here is derived from an EMBL/GenBank/DDBJ whole genome shotgun (WGS) entry which is preliminary data.</text>
</comment>
<proteinExistence type="predicted"/>